<dbReference type="GO" id="GO:0008061">
    <property type="term" value="F:chitin binding"/>
    <property type="evidence" value="ECO:0007669"/>
    <property type="project" value="InterPro"/>
</dbReference>
<comment type="caution">
    <text evidence="5">The sequence shown here is derived from an EMBL/GenBank/DDBJ whole genome shotgun (WGS) entry which is preliminary data.</text>
</comment>
<feature type="domain" description="GH18" evidence="4">
    <location>
        <begin position="34"/>
        <end position="373"/>
    </location>
</feature>
<dbReference type="Gene3D" id="3.20.20.80">
    <property type="entry name" value="Glycosidases"/>
    <property type="match status" value="1"/>
</dbReference>
<dbReference type="PANTHER" id="PTHR11177">
    <property type="entry name" value="CHITINASE"/>
    <property type="match status" value="1"/>
</dbReference>
<dbReference type="InterPro" id="IPR050314">
    <property type="entry name" value="Glycosyl_Hydrlase_18"/>
</dbReference>
<evidence type="ECO:0000313" key="6">
    <source>
        <dbReference type="Proteomes" id="UP000192796"/>
    </source>
</evidence>
<dbReference type="EMBL" id="LVYD01000046">
    <property type="protein sequence ID" value="OQP63159.1"/>
    <property type="molecule type" value="Genomic_DNA"/>
</dbReference>
<dbReference type="PROSITE" id="PS51910">
    <property type="entry name" value="GH18_2"/>
    <property type="match status" value="1"/>
</dbReference>
<proteinExistence type="predicted"/>
<dbReference type="GO" id="GO:0008843">
    <property type="term" value="F:endochitinase activity"/>
    <property type="evidence" value="ECO:0007669"/>
    <property type="project" value="UniProtKB-EC"/>
</dbReference>
<dbReference type="RefSeq" id="WP_081147881.1">
    <property type="nucleotide sequence ID" value="NZ_LVYD01000046.1"/>
</dbReference>
<dbReference type="STRING" id="1703345.A3860_25030"/>
<evidence type="ECO:0000313" key="5">
    <source>
        <dbReference type="EMBL" id="OQP63159.1"/>
    </source>
</evidence>
<comment type="catalytic activity">
    <reaction evidence="1">
        <text>Random endo-hydrolysis of N-acetyl-beta-D-glucosaminide (1-&gt;4)-beta-linkages in chitin and chitodextrins.</text>
        <dbReference type="EC" id="3.2.1.14"/>
    </reaction>
</comment>
<organism evidence="5 6">
    <name type="scientific">Niastella vici</name>
    <dbReference type="NCBI Taxonomy" id="1703345"/>
    <lineage>
        <taxon>Bacteria</taxon>
        <taxon>Pseudomonadati</taxon>
        <taxon>Bacteroidota</taxon>
        <taxon>Chitinophagia</taxon>
        <taxon>Chitinophagales</taxon>
        <taxon>Chitinophagaceae</taxon>
        <taxon>Niastella</taxon>
    </lineage>
</organism>
<evidence type="ECO:0000256" key="3">
    <source>
        <dbReference type="ARBA" id="ARBA00023024"/>
    </source>
</evidence>
<evidence type="ECO:0000256" key="1">
    <source>
        <dbReference type="ARBA" id="ARBA00000822"/>
    </source>
</evidence>
<dbReference type="InterPro" id="IPR001223">
    <property type="entry name" value="Glyco_hydro18_cat"/>
</dbReference>
<name>A0A1V9FXS4_9BACT</name>
<evidence type="ECO:0000259" key="4">
    <source>
        <dbReference type="PROSITE" id="PS51910"/>
    </source>
</evidence>
<dbReference type="PANTHER" id="PTHR11177:SF317">
    <property type="entry name" value="CHITINASE 12-RELATED"/>
    <property type="match status" value="1"/>
</dbReference>
<accession>A0A1V9FXS4</accession>
<keyword evidence="3" id="KW-0119">Carbohydrate metabolism</keyword>
<dbReference type="Gene3D" id="3.10.50.10">
    <property type="match status" value="1"/>
</dbReference>
<dbReference type="EC" id="3.2.1.14" evidence="2"/>
<dbReference type="GO" id="GO:0006032">
    <property type="term" value="P:chitin catabolic process"/>
    <property type="evidence" value="ECO:0007669"/>
    <property type="project" value="UniProtKB-KW"/>
</dbReference>
<dbReference type="OrthoDB" id="9775889at2"/>
<dbReference type="GO" id="GO:0005975">
    <property type="term" value="P:carbohydrate metabolic process"/>
    <property type="evidence" value="ECO:0007669"/>
    <property type="project" value="InterPro"/>
</dbReference>
<dbReference type="PROSITE" id="PS51257">
    <property type="entry name" value="PROKAR_LIPOPROTEIN"/>
    <property type="match status" value="1"/>
</dbReference>
<dbReference type="AlphaFoldDB" id="A0A1V9FXS4"/>
<dbReference type="SUPFAM" id="SSF54556">
    <property type="entry name" value="Chitinase insertion domain"/>
    <property type="match status" value="1"/>
</dbReference>
<keyword evidence="5" id="KW-0378">Hydrolase</keyword>
<keyword evidence="3" id="KW-0624">Polysaccharide degradation</keyword>
<dbReference type="Pfam" id="PF00704">
    <property type="entry name" value="Glyco_hydro_18"/>
    <property type="match status" value="1"/>
</dbReference>
<dbReference type="Proteomes" id="UP000192796">
    <property type="component" value="Unassembled WGS sequence"/>
</dbReference>
<dbReference type="SMART" id="SM00636">
    <property type="entry name" value="Glyco_18"/>
    <property type="match status" value="1"/>
</dbReference>
<gene>
    <name evidence="5" type="ORF">A3860_25030</name>
</gene>
<dbReference type="InterPro" id="IPR011583">
    <property type="entry name" value="Chitinase_II/V-like_cat"/>
</dbReference>
<dbReference type="InterPro" id="IPR017853">
    <property type="entry name" value="GH"/>
</dbReference>
<dbReference type="SUPFAM" id="SSF51445">
    <property type="entry name" value="(Trans)glycosidases"/>
    <property type="match status" value="1"/>
</dbReference>
<dbReference type="InterPro" id="IPR029070">
    <property type="entry name" value="Chitinase_insertion_sf"/>
</dbReference>
<keyword evidence="6" id="KW-1185">Reference proteome</keyword>
<keyword evidence="3" id="KW-0146">Chitin degradation</keyword>
<reference evidence="5 6" key="1">
    <citation type="submission" date="2016-03" db="EMBL/GenBank/DDBJ databases">
        <title>Niastella vici sp. nov., isolated from farmland soil.</title>
        <authorList>
            <person name="Chen L."/>
            <person name="Wang D."/>
            <person name="Yang S."/>
            <person name="Wang G."/>
        </authorList>
    </citation>
    <scope>NUCLEOTIDE SEQUENCE [LARGE SCALE GENOMIC DNA]</scope>
    <source>
        <strain evidence="5 6">DJ57</strain>
    </source>
</reference>
<dbReference type="CDD" id="cd06548">
    <property type="entry name" value="GH18_chitinase"/>
    <property type="match status" value="1"/>
</dbReference>
<protein>
    <recommendedName>
        <fullName evidence="2">chitinase</fullName>
        <ecNumber evidence="2">3.2.1.14</ecNumber>
    </recommendedName>
</protein>
<evidence type="ECO:0000256" key="2">
    <source>
        <dbReference type="ARBA" id="ARBA00012729"/>
    </source>
</evidence>
<sequence length="373" mass="41659">MTRVTLNILFLLGICACSFSQSKSKSSAVKKQPLAVIAYYAGQAAQVDSFAAEKLTHIIFSFCHLKGNQLVVGNAGDTLTIQRLVALKSRNPQLKVLLSLGGWGGCETCSEVFSTDKGREEFSQSVNHLLDYFKADGIDLDWEYPAISGYPGHRFVPEDKPNFTQLVIQLRKAIGTQHVISFAAGGFSQYLQEAIEWKKVMAVVDFVNLMTYDLINGYSTVTGHHTGLYSTPFQKESTDNAVRFLDSAGIPRNKLVIGAAFYARIFENVDSVNNGLYQSCKFRNGVPFKAFPKVFSPDSGFVYHWDPIAKAPWLYNAKQKLFVTYDDTNSMRLKTAYARDKKLTGIMFWQLGEDTFSGGLLDVIYEEKMKKGK</sequence>